<dbReference type="InterPro" id="IPR004379">
    <property type="entry name" value="UDP-GALP_mutase"/>
</dbReference>
<dbReference type="AlphaFoldDB" id="A0A251X5L1"/>
<sequence length="381" mass="44359">MKFDWMIVGAGFTGAVLAERIASQLGQKVLIVEQRNHIAGNAYDDYDEHGVLIHHYGPHIFHTNARYIWDYLSQFTTWRPYYHRVLGVIDGQTVPIPFNLNSLYALFPPRYADKLAEQLIQQYGFNVKVPILKIKEEAEKSGQADLKFLADYIYRNVFHNYTLKQWDLTPEQLSPSVTARVPIYVSRDDRYFQDSYQGMPAQGYTALFKRLLAHPNIKVLLNADYREIAALIPHNRLIYTGAIDDFFDHVHGELPYRSLAFKFTHHPEDVQQAVGTVNYPNEYQYTRITEFKHLTGQRIAGSTCVAEYPQAYRRGENIPYYPIPRDDYREQYHRYLEEAKKCNPQVIFAGRLADYQYYNMDQAVARALTIFKKNICAGETV</sequence>
<accession>A0A251X5L1</accession>
<dbReference type="PANTHER" id="PTHR21197">
    <property type="entry name" value="UDP-GALACTOPYRANOSE MUTASE"/>
    <property type="match status" value="1"/>
</dbReference>
<comment type="caution">
    <text evidence="7">The sequence shown here is derived from an EMBL/GenBank/DDBJ whole genome shotgun (WGS) entry which is preliminary data.</text>
</comment>
<protein>
    <submittedName>
        <fullName evidence="7">UDP-galactopyranose mutase</fullName>
    </submittedName>
</protein>
<proteinExistence type="inferred from homology"/>
<dbReference type="GO" id="GO:0005829">
    <property type="term" value="C:cytosol"/>
    <property type="evidence" value="ECO:0007669"/>
    <property type="project" value="TreeGrafter"/>
</dbReference>
<dbReference type="Gene3D" id="3.40.50.720">
    <property type="entry name" value="NAD(P)-binding Rossmann-like Domain"/>
    <property type="match status" value="3"/>
</dbReference>
<dbReference type="RefSeq" id="WP_086489336.1">
    <property type="nucleotide sequence ID" value="NZ_MSLT01000023.1"/>
</dbReference>
<evidence type="ECO:0000313" key="8">
    <source>
        <dbReference type="Proteomes" id="UP000194798"/>
    </source>
</evidence>
<reference evidence="7 8" key="1">
    <citation type="submission" date="2016-12" db="EMBL/GenBank/DDBJ databases">
        <title>Thioflexothrix psekupsii D3 genome sequencing and assembly.</title>
        <authorList>
            <person name="Fomenkov A."/>
            <person name="Vincze T."/>
            <person name="Grabovich M."/>
            <person name="Anton B.P."/>
            <person name="Dubinina G."/>
            <person name="Orlova M."/>
            <person name="Belousova E."/>
            <person name="Roberts R.J."/>
        </authorList>
    </citation>
    <scope>NUCLEOTIDE SEQUENCE [LARGE SCALE GENOMIC DNA]</scope>
    <source>
        <strain evidence="7">D3</strain>
    </source>
</reference>
<dbReference type="GO" id="GO:0050660">
    <property type="term" value="F:flavin adenine dinucleotide binding"/>
    <property type="evidence" value="ECO:0007669"/>
    <property type="project" value="TreeGrafter"/>
</dbReference>
<dbReference type="EMBL" id="MSLT01000023">
    <property type="protein sequence ID" value="OUD12388.1"/>
    <property type="molecule type" value="Genomic_DNA"/>
</dbReference>
<dbReference type="OrthoDB" id="9815989at2"/>
<comment type="similarity">
    <text evidence="2">Belongs to the UDP-galactopyranose/dTDP-fucopyranose mutase family.</text>
</comment>
<dbReference type="SUPFAM" id="SSF51971">
    <property type="entry name" value="Nucleotide-binding domain"/>
    <property type="match status" value="1"/>
</dbReference>
<evidence type="ECO:0000256" key="3">
    <source>
        <dbReference type="ARBA" id="ARBA00022630"/>
    </source>
</evidence>
<dbReference type="NCBIfam" id="TIGR00031">
    <property type="entry name" value="UDP-GALP_mutase"/>
    <property type="match status" value="1"/>
</dbReference>
<dbReference type="PANTHER" id="PTHR21197:SF0">
    <property type="entry name" value="UDP-GALACTOPYRANOSE MUTASE"/>
    <property type="match status" value="1"/>
</dbReference>
<name>A0A251X5L1_9GAMM</name>
<keyword evidence="5" id="KW-0413">Isomerase</keyword>
<dbReference type="Pfam" id="PF03275">
    <property type="entry name" value="GLF"/>
    <property type="match status" value="1"/>
</dbReference>
<dbReference type="GO" id="GO:0008767">
    <property type="term" value="F:UDP-galactopyranose mutase activity"/>
    <property type="evidence" value="ECO:0007669"/>
    <property type="project" value="InterPro"/>
</dbReference>
<organism evidence="7 8">
    <name type="scientific">Thioflexithrix psekupsensis</name>
    <dbReference type="NCBI Taxonomy" id="1570016"/>
    <lineage>
        <taxon>Bacteria</taxon>
        <taxon>Pseudomonadati</taxon>
        <taxon>Pseudomonadota</taxon>
        <taxon>Gammaproteobacteria</taxon>
        <taxon>Thiotrichales</taxon>
        <taxon>Thioflexithrix</taxon>
    </lineage>
</organism>
<evidence type="ECO:0000256" key="2">
    <source>
        <dbReference type="ARBA" id="ARBA00009321"/>
    </source>
</evidence>
<evidence type="ECO:0000259" key="6">
    <source>
        <dbReference type="Pfam" id="PF03275"/>
    </source>
</evidence>
<comment type="cofactor">
    <cofactor evidence="1">
        <name>FAD</name>
        <dbReference type="ChEBI" id="CHEBI:57692"/>
    </cofactor>
</comment>
<evidence type="ECO:0000256" key="1">
    <source>
        <dbReference type="ARBA" id="ARBA00001974"/>
    </source>
</evidence>
<evidence type="ECO:0000256" key="4">
    <source>
        <dbReference type="ARBA" id="ARBA00022827"/>
    </source>
</evidence>
<dbReference type="Pfam" id="PF13450">
    <property type="entry name" value="NAD_binding_8"/>
    <property type="match status" value="1"/>
</dbReference>
<evidence type="ECO:0000313" key="7">
    <source>
        <dbReference type="EMBL" id="OUD12388.1"/>
    </source>
</evidence>
<evidence type="ECO:0000256" key="5">
    <source>
        <dbReference type="ARBA" id="ARBA00023235"/>
    </source>
</evidence>
<dbReference type="SUPFAM" id="SSF54373">
    <property type="entry name" value="FAD-linked reductases, C-terminal domain"/>
    <property type="match status" value="1"/>
</dbReference>
<keyword evidence="8" id="KW-1185">Reference proteome</keyword>
<feature type="domain" description="UDP-galactopyranose mutase C-terminal" evidence="6">
    <location>
        <begin position="157"/>
        <end position="357"/>
    </location>
</feature>
<keyword evidence="4" id="KW-0274">FAD</keyword>
<keyword evidence="3" id="KW-0285">Flavoprotein</keyword>
<dbReference type="InterPro" id="IPR015899">
    <property type="entry name" value="UDP-GalPyranose_mutase_C"/>
</dbReference>
<dbReference type="Proteomes" id="UP000194798">
    <property type="component" value="Unassembled WGS sequence"/>
</dbReference>
<gene>
    <name evidence="7" type="ORF">TPSD3_14855</name>
</gene>